<dbReference type="CDD" id="cd06464">
    <property type="entry name" value="ACD_sHsps-like"/>
    <property type="match status" value="1"/>
</dbReference>
<proteinExistence type="predicted"/>
<accession>A0A2M8WKG3</accession>
<feature type="region of interest" description="Disordered" evidence="1">
    <location>
        <begin position="79"/>
        <end position="98"/>
    </location>
</feature>
<evidence type="ECO:0008006" key="4">
    <source>
        <dbReference type="Google" id="ProtNLM"/>
    </source>
</evidence>
<evidence type="ECO:0000313" key="2">
    <source>
        <dbReference type="EMBL" id="PJI91435.1"/>
    </source>
</evidence>
<dbReference type="EMBL" id="PGTY01000001">
    <property type="protein sequence ID" value="PJI91435.1"/>
    <property type="molecule type" value="Genomic_DNA"/>
</dbReference>
<keyword evidence="3" id="KW-1185">Reference proteome</keyword>
<dbReference type="SUPFAM" id="SSF49764">
    <property type="entry name" value="HSP20-like chaperones"/>
    <property type="match status" value="1"/>
</dbReference>
<sequence>MTDRKKSKRADDAKRIDDGLSNLATALGDAIGDIIDALKDRPEGEVARDHVIETTRGPVRAYAGVQFRVGGMDVTVPQAPAATKQEEDTTAEPDALSSHPLTYTLTESDAVWTIMADIPGVSHQDLNLERDETVLCITTGGARNYNARINIGASFQLDDIAMTLAHGVLTVEIAKGSQT</sequence>
<protein>
    <recommendedName>
        <fullName evidence="4">HSP20 family molecular chaperone IbpA</fullName>
    </recommendedName>
</protein>
<dbReference type="InterPro" id="IPR008978">
    <property type="entry name" value="HSP20-like_chaperone"/>
</dbReference>
<dbReference type="OrthoDB" id="7872389at2"/>
<organism evidence="2 3">
    <name type="scientific">Yoonia maricola</name>
    <dbReference type="NCBI Taxonomy" id="420999"/>
    <lineage>
        <taxon>Bacteria</taxon>
        <taxon>Pseudomonadati</taxon>
        <taxon>Pseudomonadota</taxon>
        <taxon>Alphaproteobacteria</taxon>
        <taxon>Rhodobacterales</taxon>
        <taxon>Paracoccaceae</taxon>
        <taxon>Yoonia</taxon>
    </lineage>
</organism>
<comment type="caution">
    <text evidence="2">The sequence shown here is derived from an EMBL/GenBank/DDBJ whole genome shotgun (WGS) entry which is preliminary data.</text>
</comment>
<evidence type="ECO:0000256" key="1">
    <source>
        <dbReference type="SAM" id="MobiDB-lite"/>
    </source>
</evidence>
<evidence type="ECO:0000313" key="3">
    <source>
        <dbReference type="Proteomes" id="UP000228531"/>
    </source>
</evidence>
<name>A0A2M8WKG3_9RHOB</name>
<gene>
    <name evidence="2" type="ORF">BC777_0263</name>
</gene>
<dbReference type="Proteomes" id="UP000228531">
    <property type="component" value="Unassembled WGS sequence"/>
</dbReference>
<dbReference type="RefSeq" id="WP_100366357.1">
    <property type="nucleotide sequence ID" value="NZ_PGTY01000001.1"/>
</dbReference>
<dbReference type="Gene3D" id="2.60.40.790">
    <property type="match status" value="1"/>
</dbReference>
<reference evidence="2 3" key="1">
    <citation type="submission" date="2017-11" db="EMBL/GenBank/DDBJ databases">
        <title>Genomic Encyclopedia of Archaeal and Bacterial Type Strains, Phase II (KMG-II): From Individual Species to Whole Genera.</title>
        <authorList>
            <person name="Goeker M."/>
        </authorList>
    </citation>
    <scope>NUCLEOTIDE SEQUENCE [LARGE SCALE GENOMIC DNA]</scope>
    <source>
        <strain evidence="2 3">DSM 29128</strain>
    </source>
</reference>
<dbReference type="AlphaFoldDB" id="A0A2M8WKG3"/>